<name>A0A1Y2HVD6_9FUNG</name>
<reference evidence="1 2" key="1">
    <citation type="submission" date="2016-07" db="EMBL/GenBank/DDBJ databases">
        <title>Pervasive Adenine N6-methylation of Active Genes in Fungi.</title>
        <authorList>
            <consortium name="DOE Joint Genome Institute"/>
            <person name="Mondo S.J."/>
            <person name="Dannebaum R.O."/>
            <person name="Kuo R.C."/>
            <person name="Labutti K."/>
            <person name="Haridas S."/>
            <person name="Kuo A."/>
            <person name="Salamov A."/>
            <person name="Ahrendt S.R."/>
            <person name="Lipzen A."/>
            <person name="Sullivan W."/>
            <person name="Andreopoulos W.B."/>
            <person name="Clum A."/>
            <person name="Lindquist E."/>
            <person name="Daum C."/>
            <person name="Ramamoorthy G.K."/>
            <person name="Gryganskyi A."/>
            <person name="Culley D."/>
            <person name="Magnuson J.K."/>
            <person name="James T.Y."/>
            <person name="O'Malley M.A."/>
            <person name="Stajich J.E."/>
            <person name="Spatafora J.W."/>
            <person name="Visel A."/>
            <person name="Grigoriev I.V."/>
        </authorList>
    </citation>
    <scope>NUCLEOTIDE SEQUENCE [LARGE SCALE GENOMIC DNA]</scope>
    <source>
        <strain evidence="1 2">PL171</strain>
    </source>
</reference>
<dbReference type="OrthoDB" id="448455at2759"/>
<dbReference type="EMBL" id="MCFL01000008">
    <property type="protein sequence ID" value="ORZ38560.1"/>
    <property type="molecule type" value="Genomic_DNA"/>
</dbReference>
<organism evidence="1 2">
    <name type="scientific">Catenaria anguillulae PL171</name>
    <dbReference type="NCBI Taxonomy" id="765915"/>
    <lineage>
        <taxon>Eukaryota</taxon>
        <taxon>Fungi</taxon>
        <taxon>Fungi incertae sedis</taxon>
        <taxon>Blastocladiomycota</taxon>
        <taxon>Blastocladiomycetes</taxon>
        <taxon>Blastocladiales</taxon>
        <taxon>Catenariaceae</taxon>
        <taxon>Catenaria</taxon>
    </lineage>
</organism>
<accession>A0A1Y2HVD6</accession>
<evidence type="ECO:0000313" key="1">
    <source>
        <dbReference type="EMBL" id="ORZ38560.1"/>
    </source>
</evidence>
<proteinExistence type="predicted"/>
<dbReference type="Proteomes" id="UP000193411">
    <property type="component" value="Unassembled WGS sequence"/>
</dbReference>
<comment type="caution">
    <text evidence="1">The sequence shown here is derived from an EMBL/GenBank/DDBJ whole genome shotgun (WGS) entry which is preliminary data.</text>
</comment>
<dbReference type="Gene3D" id="1.25.40.20">
    <property type="entry name" value="Ankyrin repeat-containing domain"/>
    <property type="match status" value="1"/>
</dbReference>
<keyword evidence="2" id="KW-1185">Reference proteome</keyword>
<protein>
    <recommendedName>
        <fullName evidence="3">Ankyrin repeat-containing domain protein</fullName>
    </recommendedName>
</protein>
<evidence type="ECO:0000313" key="2">
    <source>
        <dbReference type="Proteomes" id="UP000193411"/>
    </source>
</evidence>
<dbReference type="InterPro" id="IPR036770">
    <property type="entry name" value="Ankyrin_rpt-contain_sf"/>
</dbReference>
<dbReference type="AlphaFoldDB" id="A0A1Y2HVD6"/>
<dbReference type="InterPro" id="IPR052050">
    <property type="entry name" value="SecEffector_AnkRepeat"/>
</dbReference>
<dbReference type="SUPFAM" id="SSF48403">
    <property type="entry name" value="Ankyrin repeat"/>
    <property type="match status" value="1"/>
</dbReference>
<gene>
    <name evidence="1" type="ORF">BCR44DRAFT_1295227</name>
</gene>
<sequence length="437" mass="49322">MLVGLCKSGNLKGLESLQERSIVDLSSRPIYKYMAAASEGGFVDILDWWVGAVSTVESTRHDRKRNGRPCHPNEGLQAAAMAGHWHVFQWWRTYEPQDMLHMELRFLTMCRHGHVDLLSRASLCFRIYLDDDFPEYMDEASAAGHVEVLDWIMTHSESPGYTHKAMDEASRNGHLHVLDWWAQSGLPLKFTSSAKVDAVRAGKTDIVNWYNSFPLYRTLLCSSLLPDSPAPSAIRTADLVMLASFGALPWIRAAIGDDILSVSHVVDTSAFYRAIARSGHVHIMDKYNSDLRDNEDVEPCLQLAAQYDHIQVWRYLIDEMYTDHDYDPDFSDLWKSCVHVAAEHGSLDILEVLMINIKTRPLASDFLSVVAAACKGGSIKALQFLIDNKYWTAGSLSQHDMQAALRAAAAHGRIEVLQWWYSKSQQQVSAFLVFSRD</sequence>
<dbReference type="PANTHER" id="PTHR46586">
    <property type="entry name" value="ANKYRIN REPEAT-CONTAINING PROTEIN"/>
    <property type="match status" value="1"/>
</dbReference>
<dbReference type="PANTHER" id="PTHR46586:SF3">
    <property type="entry name" value="ANKYRIN REPEAT-CONTAINING PROTEIN"/>
    <property type="match status" value="1"/>
</dbReference>
<evidence type="ECO:0008006" key="3">
    <source>
        <dbReference type="Google" id="ProtNLM"/>
    </source>
</evidence>